<dbReference type="GO" id="GO:0003677">
    <property type="term" value="F:DNA binding"/>
    <property type="evidence" value="ECO:0007669"/>
    <property type="project" value="UniProtKB-KW"/>
</dbReference>
<keyword evidence="4" id="KW-0945">Host-virus interaction</keyword>
<dbReference type="GeneID" id="65109985"/>
<keyword evidence="5" id="KW-1248">Inhibition of host DNA replication by virus</keyword>
<organism evidence="7 8">
    <name type="scientific">Serratia phage X20</name>
    <dbReference type="NCBI Taxonomy" id="2006942"/>
    <lineage>
        <taxon>Viruses</taxon>
        <taxon>Duplodnaviria</taxon>
        <taxon>Heunggongvirae</taxon>
        <taxon>Uroviricota</taxon>
        <taxon>Caudoviricetes</taxon>
        <taxon>Pantevenvirales</taxon>
        <taxon>Straboviridae</taxon>
        <taxon>Tevenvirinae</taxon>
        <taxon>Winklervirus</taxon>
        <taxon>Winklervirus xtwenty</taxon>
    </lineage>
</organism>
<evidence type="ECO:0000256" key="2">
    <source>
        <dbReference type="ARBA" id="ARBA00015643"/>
    </source>
</evidence>
<evidence type="ECO:0000256" key="5">
    <source>
        <dbReference type="ARBA" id="ARBA00023019"/>
    </source>
</evidence>
<evidence type="ECO:0000256" key="1">
    <source>
        <dbReference type="ARBA" id="ARBA00003241"/>
    </source>
</evidence>
<evidence type="ECO:0000313" key="7">
    <source>
        <dbReference type="EMBL" id="ARW58244.1"/>
    </source>
</evidence>
<accession>A0A1Z1LZJ2</accession>
<dbReference type="GO" id="GO:0098673">
    <property type="term" value="P:symbiont-mediated suppression of host DNA replication"/>
    <property type="evidence" value="ECO:0007669"/>
    <property type="project" value="UniProtKB-KW"/>
</dbReference>
<evidence type="ECO:0000256" key="4">
    <source>
        <dbReference type="ARBA" id="ARBA00022581"/>
    </source>
</evidence>
<dbReference type="RefSeq" id="YP_010092422.1">
    <property type="nucleotide sequence ID" value="NC_055728.1"/>
</dbReference>
<proteinExistence type="predicted"/>
<dbReference type="Proteomes" id="UP000225074">
    <property type="component" value="Genome"/>
</dbReference>
<dbReference type="GO" id="GO:0044071">
    <property type="term" value="P:symbiont-mediated perturbation of host cell cycle progression"/>
    <property type="evidence" value="ECO:0007669"/>
    <property type="project" value="UniProtKB-KW"/>
</dbReference>
<dbReference type="InterPro" id="IPR009514">
    <property type="entry name" value="Phage_Ndd"/>
</dbReference>
<sequence length="145" mass="16198">MTNMTRGILKAVGATTVCHIKNGNTVGFVDNEVLAQPGFYFVVKGAADHRQVAARFAIGRQRSGQGFRGVLGNIRSDRSQANRTMHYNGVLYEVLYLPIEKMKPLTTGFGKGQLALAFTRRHNDEFQNLTEMNLMLGDNFEFILQ</sequence>
<protein>
    <recommendedName>
        <fullName evidence="2">Nucleoid disruption protein</fullName>
    </recommendedName>
</protein>
<keyword evidence="6" id="KW-0238">DNA-binding</keyword>
<comment type="function">
    <text evidence="1">Disorganizes the host nucleoid and inhibits replication, but without host DNA cleavage or degradation. Only the architecture of the nucleoid is affected. May act on the host chromosomal sequences that determine the structure of the nucleoid. Binds to dsDNA but not to ssDNA.</text>
</comment>
<evidence type="ECO:0000313" key="8">
    <source>
        <dbReference type="Proteomes" id="UP000225074"/>
    </source>
</evidence>
<keyword evidence="8" id="KW-1185">Reference proteome</keyword>
<dbReference type="Pfam" id="PF06591">
    <property type="entry name" value="Phage_T4_Ndd"/>
    <property type="match status" value="1"/>
</dbReference>
<name>A0A1Z1LZJ2_9CAUD</name>
<evidence type="ECO:0000256" key="3">
    <source>
        <dbReference type="ARBA" id="ARBA00022504"/>
    </source>
</evidence>
<evidence type="ECO:0000256" key="6">
    <source>
        <dbReference type="ARBA" id="ARBA00023125"/>
    </source>
</evidence>
<reference evidence="7 8" key="1">
    <citation type="submission" date="2017-05" db="EMBL/GenBank/DDBJ databases">
        <title>Environmental T4-family bacteriophages evolve to escape abortive infection via multiple routes in a bacterial host employing #altruistic suicide# through Type III toxin-antitoxin systems.</title>
        <authorList>
            <person name="Chen B."/>
            <person name="Akusobi C."/>
            <person name="Fang X."/>
            <person name="Salmond G.P.C."/>
        </authorList>
    </citation>
    <scope>NUCLEOTIDE SEQUENCE [LARGE SCALE GENOMIC DNA]</scope>
</reference>
<keyword evidence="3" id="KW-1121">Modulation of host cell cycle by virus</keyword>
<dbReference type="EMBL" id="MF036692">
    <property type="protein sequence ID" value="ARW58244.1"/>
    <property type="molecule type" value="Genomic_DNA"/>
</dbReference>
<dbReference type="KEGG" id="vg:65109985"/>